<dbReference type="InterPro" id="IPR036440">
    <property type="entry name" value="Peptidase_C15-like_sf"/>
</dbReference>
<dbReference type="GO" id="GO:0006508">
    <property type="term" value="P:proteolysis"/>
    <property type="evidence" value="ECO:0007669"/>
    <property type="project" value="UniProtKB-KW"/>
</dbReference>
<dbReference type="eggNOG" id="COG3170">
    <property type="taxonomic scope" value="Bacteria"/>
</dbReference>
<keyword evidence="3" id="KW-0378">Hydrolase</keyword>
<dbReference type="Pfam" id="PF01470">
    <property type="entry name" value="Peptidase_C15"/>
    <property type="match status" value="1"/>
</dbReference>
<evidence type="ECO:0000256" key="4">
    <source>
        <dbReference type="ARBA" id="ARBA00022807"/>
    </source>
</evidence>
<dbReference type="eggNOG" id="COG2039">
    <property type="taxonomic scope" value="Bacteria"/>
</dbReference>
<accession>A1ZUT3</accession>
<dbReference type="AlphaFoldDB" id="A1ZUT3"/>
<keyword evidence="2" id="KW-0645">Protease</keyword>
<organism evidence="6 7">
    <name type="scientific">Microscilla marina ATCC 23134</name>
    <dbReference type="NCBI Taxonomy" id="313606"/>
    <lineage>
        <taxon>Bacteria</taxon>
        <taxon>Pseudomonadati</taxon>
        <taxon>Bacteroidota</taxon>
        <taxon>Cytophagia</taxon>
        <taxon>Cytophagales</taxon>
        <taxon>Microscillaceae</taxon>
        <taxon>Microscilla</taxon>
    </lineage>
</organism>
<evidence type="ECO:0000256" key="2">
    <source>
        <dbReference type="ARBA" id="ARBA00022670"/>
    </source>
</evidence>
<feature type="domain" description="eCIS core" evidence="5">
    <location>
        <begin position="185"/>
        <end position="260"/>
    </location>
</feature>
<evidence type="ECO:0000259" key="5">
    <source>
        <dbReference type="Pfam" id="PF13699"/>
    </source>
</evidence>
<reference evidence="6 7" key="1">
    <citation type="submission" date="2007-01" db="EMBL/GenBank/DDBJ databases">
        <authorList>
            <person name="Haygood M."/>
            <person name="Podell S."/>
            <person name="Anderson C."/>
            <person name="Hopkinson B."/>
            <person name="Roe K."/>
            <person name="Barbeau K."/>
            <person name="Gaasterland T."/>
            <person name="Ferriera S."/>
            <person name="Johnson J."/>
            <person name="Kravitz S."/>
            <person name="Beeson K."/>
            <person name="Sutton G."/>
            <person name="Rogers Y.-H."/>
            <person name="Friedman R."/>
            <person name="Frazier M."/>
            <person name="Venter J.C."/>
        </authorList>
    </citation>
    <scope>NUCLEOTIDE SEQUENCE [LARGE SCALE GENOMIC DNA]</scope>
    <source>
        <strain evidence="6 7">ATCC 23134</strain>
    </source>
</reference>
<keyword evidence="7" id="KW-1185">Reference proteome</keyword>
<dbReference type="GO" id="GO:0008234">
    <property type="term" value="F:cysteine-type peptidase activity"/>
    <property type="evidence" value="ECO:0007669"/>
    <property type="project" value="UniProtKB-KW"/>
</dbReference>
<dbReference type="SUPFAM" id="SSF53182">
    <property type="entry name" value="Pyrrolidone carboxyl peptidase (pyroglutamate aminopeptidase)"/>
    <property type="match status" value="1"/>
</dbReference>
<keyword evidence="4" id="KW-0788">Thiol protease</keyword>
<dbReference type="Gene3D" id="3.40.630.20">
    <property type="entry name" value="Peptidase C15, pyroglutamyl peptidase I-like"/>
    <property type="match status" value="1"/>
</dbReference>
<name>A1ZUT3_MICM2</name>
<proteinExistence type="inferred from homology"/>
<dbReference type="InterPro" id="IPR025295">
    <property type="entry name" value="eCIS_core_dom"/>
</dbReference>
<dbReference type="EMBL" id="AAWS01000042">
    <property type="protein sequence ID" value="EAY25837.1"/>
    <property type="molecule type" value="Genomic_DNA"/>
</dbReference>
<comment type="caution">
    <text evidence="6">The sequence shown here is derived from an EMBL/GenBank/DDBJ whole genome shotgun (WGS) entry which is preliminary data.</text>
</comment>
<sequence>MEQNKPKTNDLYSSEHLPKLSQDKSLLKFKPLDQINGKASKERQTKLLIEEGEQKTRGWQLTKPEFIDRIKQTVDVKVNDLLKHVGFSTKDCPWLEAFYADLGMHSATSIEALLRQYLGQNIESTDDFLTKLSDRIEKPVKHWISTREIQDVPELLEQKMLENDPSNTNGHFNPLDKANKTTTSLPPELKAQLEEFLGASLSSIRLHTGSEANKILQDKEARALTLGQDIYLNIDKYPLDKPEGVAILAHEIMHARQQMGASSLDTSDNSEGLEQDADRGLMALLRHWMQWGKGFAKTPVNLSSGLKIARCKKNGKQENADPLNIMKAQQISPEEKDLSKSQVQKGLKNDGLTTKVVKDFEKKIKNATKDEEVVEAIKKCGQQIWTQTSARVKTKKIKFEGNLYWARIWMHTILKTDLATTLKGKLPEYTDLLEKQTRNMAPGQINFTKEKATKKILISGFDPFDTERISENSRNISGTVALYFDGKTIGSGDKKAELAAVIFPVNYKNFNAGMIEKFYTPYLDQVDAIITFSQGGEKEIDIERFYANYRSGSEGNNHQTEKGKPIMSGQPQFYETNLPVDKMIHKNELVGNKKQNVFFDQSYKTDKQTLKSPHKDVNVKNTNVPDFDIKDIKGKAQKGSGGSFFSNELPYRVAHLIKTKQKEKDIKFGHVHLPYDPNLVDQTIKEVQKLLERLKDAL</sequence>
<protein>
    <recommendedName>
        <fullName evidence="5">eCIS core domain-containing protein</fullName>
    </recommendedName>
</protein>
<evidence type="ECO:0000313" key="6">
    <source>
        <dbReference type="EMBL" id="EAY25837.1"/>
    </source>
</evidence>
<comment type="similarity">
    <text evidence="1">Belongs to the peptidase C15 family.</text>
</comment>
<dbReference type="Proteomes" id="UP000004095">
    <property type="component" value="Unassembled WGS sequence"/>
</dbReference>
<evidence type="ECO:0000313" key="7">
    <source>
        <dbReference type="Proteomes" id="UP000004095"/>
    </source>
</evidence>
<gene>
    <name evidence="6" type="ORF">M23134_07649</name>
</gene>
<evidence type="ECO:0000256" key="3">
    <source>
        <dbReference type="ARBA" id="ARBA00022801"/>
    </source>
</evidence>
<dbReference type="InterPro" id="IPR016125">
    <property type="entry name" value="Peptidase_C15-like"/>
</dbReference>
<dbReference type="Pfam" id="PF13699">
    <property type="entry name" value="eCIS_core"/>
    <property type="match status" value="1"/>
</dbReference>
<evidence type="ECO:0000256" key="1">
    <source>
        <dbReference type="ARBA" id="ARBA00006641"/>
    </source>
</evidence>